<keyword evidence="4" id="KW-1185">Reference proteome</keyword>
<evidence type="ECO:0008006" key="5">
    <source>
        <dbReference type="Google" id="ProtNLM"/>
    </source>
</evidence>
<sequence length="174" mass="18087">MRPTPLALAALLAAAPVAAQEFDDAYEVIGTLELTLGGEDHTLYALNDTERDRAYVTAQDSAGFTIVTISAVAEDDGRPARPFATLLATLEDGAVADGTVSVDWRTEDRVLMANSDSGAPADVTDFSRGDDGAITLSFSGEMQPMESGDDMDASPIEGGTPVAVEGTFTGTLPQ</sequence>
<feature type="signal peptide" evidence="2">
    <location>
        <begin position="1"/>
        <end position="19"/>
    </location>
</feature>
<evidence type="ECO:0000313" key="3">
    <source>
        <dbReference type="EMBL" id="SER94698.1"/>
    </source>
</evidence>
<evidence type="ECO:0000313" key="4">
    <source>
        <dbReference type="Proteomes" id="UP000198885"/>
    </source>
</evidence>
<dbReference type="AlphaFoldDB" id="A0A1H9TC52"/>
<dbReference type="Proteomes" id="UP000198885">
    <property type="component" value="Unassembled WGS sequence"/>
</dbReference>
<dbReference type="OrthoDB" id="7744371at2"/>
<accession>A0A1H9TC52</accession>
<gene>
    <name evidence="3" type="ORF">SAMN04490244_10487</name>
</gene>
<dbReference type="EMBL" id="FOGU01000004">
    <property type="protein sequence ID" value="SER94698.1"/>
    <property type="molecule type" value="Genomic_DNA"/>
</dbReference>
<evidence type="ECO:0000256" key="2">
    <source>
        <dbReference type="SAM" id="SignalP"/>
    </source>
</evidence>
<organism evidence="3 4">
    <name type="scientific">Tranquillimonas rosea</name>
    <dbReference type="NCBI Taxonomy" id="641238"/>
    <lineage>
        <taxon>Bacteria</taxon>
        <taxon>Pseudomonadati</taxon>
        <taxon>Pseudomonadota</taxon>
        <taxon>Alphaproteobacteria</taxon>
        <taxon>Rhodobacterales</taxon>
        <taxon>Roseobacteraceae</taxon>
        <taxon>Tranquillimonas</taxon>
    </lineage>
</organism>
<keyword evidence="2" id="KW-0732">Signal</keyword>
<feature type="region of interest" description="Disordered" evidence="1">
    <location>
        <begin position="141"/>
        <end position="174"/>
    </location>
</feature>
<evidence type="ECO:0000256" key="1">
    <source>
        <dbReference type="SAM" id="MobiDB-lite"/>
    </source>
</evidence>
<protein>
    <recommendedName>
        <fullName evidence="5">Copper(I)-binding protein</fullName>
    </recommendedName>
</protein>
<name>A0A1H9TC52_9RHOB</name>
<dbReference type="RefSeq" id="WP_092691377.1">
    <property type="nucleotide sequence ID" value="NZ_FOGU01000004.1"/>
</dbReference>
<dbReference type="STRING" id="641238.SAMN04490244_10487"/>
<feature type="chain" id="PRO_5011503397" description="Copper(I)-binding protein" evidence="2">
    <location>
        <begin position="20"/>
        <end position="174"/>
    </location>
</feature>
<proteinExistence type="predicted"/>
<reference evidence="3 4" key="1">
    <citation type="submission" date="2016-10" db="EMBL/GenBank/DDBJ databases">
        <authorList>
            <person name="de Groot N.N."/>
        </authorList>
    </citation>
    <scope>NUCLEOTIDE SEQUENCE [LARGE SCALE GENOMIC DNA]</scope>
    <source>
        <strain evidence="3 4">DSM 23042</strain>
    </source>
</reference>